<dbReference type="InterPro" id="IPR027417">
    <property type="entry name" value="P-loop_NTPase"/>
</dbReference>
<dbReference type="PROSITE" id="PS50893">
    <property type="entry name" value="ABC_TRANSPORTER_2"/>
    <property type="match status" value="1"/>
</dbReference>
<dbReference type="PANTHER" id="PTHR24220">
    <property type="entry name" value="IMPORT ATP-BINDING PROTEIN"/>
    <property type="match status" value="1"/>
</dbReference>
<accession>A0A1Z2XSD7</accession>
<dbReference type="InterPro" id="IPR003593">
    <property type="entry name" value="AAA+_ATPase"/>
</dbReference>
<comment type="similarity">
    <text evidence="1">Belongs to the ABC transporter superfamily.</text>
</comment>
<reference evidence="8" key="2">
    <citation type="submission" date="2017-05" db="EMBL/GenBank/DDBJ databases">
        <title>Improved OligoMM genomes.</title>
        <authorList>
            <person name="Garzetti D."/>
        </authorList>
    </citation>
    <scope>NUCLEOTIDE SEQUENCE [LARGE SCALE GENOMIC DNA]</scope>
    <source>
        <strain evidence="8">KB18</strain>
    </source>
</reference>
<dbReference type="InterPro" id="IPR017871">
    <property type="entry name" value="ABC_transporter-like_CS"/>
</dbReference>
<feature type="domain" description="ABC transporter" evidence="5">
    <location>
        <begin position="4"/>
        <end position="225"/>
    </location>
</feature>
<evidence type="ECO:0000259" key="5">
    <source>
        <dbReference type="PROSITE" id="PS50893"/>
    </source>
</evidence>
<name>A0A1Z2XSD7_9FIRM</name>
<keyword evidence="8" id="KW-1185">Reference proteome</keyword>
<gene>
    <name evidence="6" type="ORF">ADH66_12265</name>
    <name evidence="7" type="ORF">I5Q82_02575</name>
</gene>
<dbReference type="InterPro" id="IPR017911">
    <property type="entry name" value="MacB-like_ATP-bd"/>
</dbReference>
<evidence type="ECO:0000256" key="4">
    <source>
        <dbReference type="ARBA" id="ARBA00022840"/>
    </source>
</evidence>
<dbReference type="PROSITE" id="PS00211">
    <property type="entry name" value="ABC_TRANSPORTER_1"/>
    <property type="match status" value="1"/>
</dbReference>
<keyword evidence="3" id="KW-0547">Nucleotide-binding</keyword>
<dbReference type="SMART" id="SM00382">
    <property type="entry name" value="AAA"/>
    <property type="match status" value="1"/>
</dbReference>
<evidence type="ECO:0000313" key="7">
    <source>
        <dbReference type="EMBL" id="QQR30627.1"/>
    </source>
</evidence>
<sequence>MSVLKAENVTYVYQSKYQQVKALDGVSCDFEAGKFYAIVGQSGSGKTTLLSMLAGLGTPNDGQVVANGQSVKEFGSERHRRENVSVIYQAFNLFPSLNILENVMYPMMIQKAQAGKAKARAKELLAAVGLEEVDPRKLPAMLSGGQQQRVAIARALASDSPVILADEPTGNLDSENGQMVIDLLKRLAKEEDRCIIVVTHDLGIAAQADVIYHMKDGRLNEEERVC</sequence>
<dbReference type="EMBL" id="CP065321">
    <property type="protein sequence ID" value="QQR30627.1"/>
    <property type="molecule type" value="Genomic_DNA"/>
</dbReference>
<dbReference type="InterPro" id="IPR015854">
    <property type="entry name" value="ABC_transpr_LolD-like"/>
</dbReference>
<reference evidence="6" key="1">
    <citation type="journal article" date="2017" name="Genome Announc.">
        <title>High-Quality Whole-Genome Sequences of the Oligo-Mouse-Microbiota Bacterial Community.</title>
        <authorList>
            <person name="Garzetti D."/>
            <person name="Brugiroux S."/>
            <person name="Bunk B."/>
            <person name="Pukall R."/>
            <person name="McCoy K.D."/>
            <person name="Macpherson A.J."/>
            <person name="Stecher B."/>
        </authorList>
    </citation>
    <scope>NUCLEOTIDE SEQUENCE</scope>
    <source>
        <strain evidence="6">KB18</strain>
    </source>
</reference>
<reference evidence="7 9" key="3">
    <citation type="submission" date="2020-11" db="EMBL/GenBank/DDBJ databases">
        <title>Closed and high quality bacterial genomes of the OMM12 community.</title>
        <authorList>
            <person name="Marbouty M."/>
            <person name="Lamy-Besnier Q."/>
            <person name="Debarbieux L."/>
            <person name="Koszul R."/>
        </authorList>
    </citation>
    <scope>NUCLEOTIDE SEQUENCE [LARGE SCALE GENOMIC DNA]</scope>
    <source>
        <strain evidence="7 9">KB18</strain>
    </source>
</reference>
<dbReference type="KEGG" id="amur:ADH66_12265"/>
<dbReference type="AlphaFoldDB" id="A0A1Z2XSD7"/>
<dbReference type="GO" id="GO:0005886">
    <property type="term" value="C:plasma membrane"/>
    <property type="evidence" value="ECO:0007669"/>
    <property type="project" value="UniProtKB-ARBA"/>
</dbReference>
<evidence type="ECO:0000313" key="8">
    <source>
        <dbReference type="Proteomes" id="UP000196710"/>
    </source>
</evidence>
<evidence type="ECO:0000256" key="2">
    <source>
        <dbReference type="ARBA" id="ARBA00022448"/>
    </source>
</evidence>
<evidence type="ECO:0000313" key="6">
    <source>
        <dbReference type="EMBL" id="ASB41363.1"/>
    </source>
</evidence>
<keyword evidence="4 7" id="KW-0067">ATP-binding</keyword>
<protein>
    <submittedName>
        <fullName evidence="7">ABC transporter ATP-binding protein</fullName>
    </submittedName>
</protein>
<dbReference type="InterPro" id="IPR003439">
    <property type="entry name" value="ABC_transporter-like_ATP-bd"/>
</dbReference>
<dbReference type="GO" id="GO:0005524">
    <property type="term" value="F:ATP binding"/>
    <property type="evidence" value="ECO:0007669"/>
    <property type="project" value="UniProtKB-KW"/>
</dbReference>
<dbReference type="EMBL" id="CP021422">
    <property type="protein sequence ID" value="ASB41363.1"/>
    <property type="molecule type" value="Genomic_DNA"/>
</dbReference>
<evidence type="ECO:0000256" key="1">
    <source>
        <dbReference type="ARBA" id="ARBA00005417"/>
    </source>
</evidence>
<evidence type="ECO:0000256" key="3">
    <source>
        <dbReference type="ARBA" id="ARBA00022741"/>
    </source>
</evidence>
<dbReference type="PANTHER" id="PTHR24220:SF689">
    <property type="entry name" value="LIPOPROTEIN-RELEASING SYSTEM ATP-BINDING PROTEIN LOLD"/>
    <property type="match status" value="1"/>
</dbReference>
<dbReference type="GO" id="GO:0016887">
    <property type="term" value="F:ATP hydrolysis activity"/>
    <property type="evidence" value="ECO:0007669"/>
    <property type="project" value="InterPro"/>
</dbReference>
<dbReference type="FunFam" id="3.40.50.300:FF:000056">
    <property type="entry name" value="Cell division ATP-binding protein FtsE"/>
    <property type="match status" value="1"/>
</dbReference>
<dbReference type="CDD" id="cd03255">
    <property type="entry name" value="ABC_MJ0796_LolCDE_FtsE"/>
    <property type="match status" value="1"/>
</dbReference>
<proteinExistence type="inferred from homology"/>
<evidence type="ECO:0000313" key="9">
    <source>
        <dbReference type="Proteomes" id="UP000596035"/>
    </source>
</evidence>
<dbReference type="Pfam" id="PF00005">
    <property type="entry name" value="ABC_tran"/>
    <property type="match status" value="1"/>
</dbReference>
<dbReference type="GO" id="GO:0022857">
    <property type="term" value="F:transmembrane transporter activity"/>
    <property type="evidence" value="ECO:0007669"/>
    <property type="project" value="TreeGrafter"/>
</dbReference>
<keyword evidence="2" id="KW-0813">Transport</keyword>
<dbReference type="Proteomes" id="UP000196710">
    <property type="component" value="Chromosome"/>
</dbReference>
<organism evidence="7 9">
    <name type="scientific">Acutalibacter muris</name>
    <dbReference type="NCBI Taxonomy" id="1796620"/>
    <lineage>
        <taxon>Bacteria</taxon>
        <taxon>Bacillati</taxon>
        <taxon>Bacillota</taxon>
        <taxon>Clostridia</taxon>
        <taxon>Eubacteriales</taxon>
        <taxon>Acutalibacteraceae</taxon>
        <taxon>Acutalibacter</taxon>
    </lineage>
</organism>
<dbReference type="RefSeq" id="WP_066540271.1">
    <property type="nucleotide sequence ID" value="NZ_CAJTCQ010000010.1"/>
</dbReference>
<dbReference type="Proteomes" id="UP000596035">
    <property type="component" value="Chromosome"/>
</dbReference>
<dbReference type="Gene3D" id="3.40.50.300">
    <property type="entry name" value="P-loop containing nucleotide triphosphate hydrolases"/>
    <property type="match status" value="1"/>
</dbReference>
<dbReference type="SUPFAM" id="SSF52540">
    <property type="entry name" value="P-loop containing nucleoside triphosphate hydrolases"/>
    <property type="match status" value="1"/>
</dbReference>